<evidence type="ECO:0000256" key="1">
    <source>
        <dbReference type="ARBA" id="ARBA00005964"/>
    </source>
</evidence>
<accession>A0A0C9V0W6</accession>
<keyword evidence="6" id="KW-1185">Reference proteome</keyword>
<name>A0A0C9V0W6_SPHS4</name>
<evidence type="ECO:0000256" key="3">
    <source>
        <dbReference type="RuleBase" id="RU361235"/>
    </source>
</evidence>
<dbReference type="InterPro" id="IPR050309">
    <property type="entry name" value="Type-B_Carboxylest/Lipase"/>
</dbReference>
<dbReference type="InterPro" id="IPR019826">
    <property type="entry name" value="Carboxylesterase_B_AS"/>
</dbReference>
<dbReference type="PANTHER" id="PTHR11559">
    <property type="entry name" value="CARBOXYLESTERASE"/>
    <property type="match status" value="1"/>
</dbReference>
<dbReference type="EC" id="3.1.1.-" evidence="3"/>
<dbReference type="InterPro" id="IPR002018">
    <property type="entry name" value="CarbesteraseB"/>
</dbReference>
<dbReference type="OrthoDB" id="408631at2759"/>
<dbReference type="PROSITE" id="PS00122">
    <property type="entry name" value="CARBOXYLESTERASE_B_1"/>
    <property type="match status" value="1"/>
</dbReference>
<dbReference type="SUPFAM" id="SSF53474">
    <property type="entry name" value="alpha/beta-Hydrolases"/>
    <property type="match status" value="1"/>
</dbReference>
<dbReference type="Gene3D" id="3.40.50.1820">
    <property type="entry name" value="alpha/beta hydrolase"/>
    <property type="match status" value="1"/>
</dbReference>
<organism evidence="5 6">
    <name type="scientific">Sphaerobolus stellatus (strain SS14)</name>
    <dbReference type="NCBI Taxonomy" id="990650"/>
    <lineage>
        <taxon>Eukaryota</taxon>
        <taxon>Fungi</taxon>
        <taxon>Dikarya</taxon>
        <taxon>Basidiomycota</taxon>
        <taxon>Agaricomycotina</taxon>
        <taxon>Agaricomycetes</taxon>
        <taxon>Phallomycetidae</taxon>
        <taxon>Geastrales</taxon>
        <taxon>Sphaerobolaceae</taxon>
        <taxon>Sphaerobolus</taxon>
    </lineage>
</organism>
<reference evidence="5 6" key="1">
    <citation type="submission" date="2014-06" db="EMBL/GenBank/DDBJ databases">
        <title>Evolutionary Origins and Diversification of the Mycorrhizal Mutualists.</title>
        <authorList>
            <consortium name="DOE Joint Genome Institute"/>
            <consortium name="Mycorrhizal Genomics Consortium"/>
            <person name="Kohler A."/>
            <person name="Kuo A."/>
            <person name="Nagy L.G."/>
            <person name="Floudas D."/>
            <person name="Copeland A."/>
            <person name="Barry K.W."/>
            <person name="Cichocki N."/>
            <person name="Veneault-Fourrey C."/>
            <person name="LaButti K."/>
            <person name="Lindquist E.A."/>
            <person name="Lipzen A."/>
            <person name="Lundell T."/>
            <person name="Morin E."/>
            <person name="Murat C."/>
            <person name="Riley R."/>
            <person name="Ohm R."/>
            <person name="Sun H."/>
            <person name="Tunlid A."/>
            <person name="Henrissat B."/>
            <person name="Grigoriev I.V."/>
            <person name="Hibbett D.S."/>
            <person name="Martin F."/>
        </authorList>
    </citation>
    <scope>NUCLEOTIDE SEQUENCE [LARGE SCALE GENOMIC DNA]</scope>
    <source>
        <strain evidence="5 6">SS14</strain>
    </source>
</reference>
<comment type="similarity">
    <text evidence="1 3">Belongs to the type-B carboxylesterase/lipase family.</text>
</comment>
<proteinExistence type="inferred from homology"/>
<feature type="signal peptide" evidence="3">
    <location>
        <begin position="1"/>
        <end position="20"/>
    </location>
</feature>
<feature type="chain" id="PRO_5005111915" description="Carboxylic ester hydrolase" evidence="3">
    <location>
        <begin position="21"/>
        <end position="300"/>
    </location>
</feature>
<evidence type="ECO:0000313" key="6">
    <source>
        <dbReference type="Proteomes" id="UP000054279"/>
    </source>
</evidence>
<keyword evidence="2 3" id="KW-0378">Hydrolase</keyword>
<evidence type="ECO:0000256" key="2">
    <source>
        <dbReference type="ARBA" id="ARBA00022801"/>
    </source>
</evidence>
<dbReference type="InterPro" id="IPR029058">
    <property type="entry name" value="AB_hydrolase_fold"/>
</dbReference>
<evidence type="ECO:0000313" key="5">
    <source>
        <dbReference type="EMBL" id="KIJ35252.1"/>
    </source>
</evidence>
<feature type="domain" description="Carboxylesterase type B" evidence="4">
    <location>
        <begin position="26"/>
        <end position="284"/>
    </location>
</feature>
<gene>
    <name evidence="5" type="ORF">M422DRAFT_782556</name>
</gene>
<dbReference type="Proteomes" id="UP000054279">
    <property type="component" value="Unassembled WGS sequence"/>
</dbReference>
<dbReference type="GO" id="GO:0016787">
    <property type="term" value="F:hydrolase activity"/>
    <property type="evidence" value="ECO:0007669"/>
    <property type="project" value="UniProtKB-KW"/>
</dbReference>
<dbReference type="HOGENOM" id="CLU_006586_4_1_1"/>
<dbReference type="Pfam" id="PF00135">
    <property type="entry name" value="COesterase"/>
    <property type="match status" value="1"/>
</dbReference>
<keyword evidence="3" id="KW-0732">Signal</keyword>
<dbReference type="AlphaFoldDB" id="A0A0C9V0W6"/>
<dbReference type="EMBL" id="KN837190">
    <property type="protein sequence ID" value="KIJ35252.1"/>
    <property type="molecule type" value="Genomic_DNA"/>
</dbReference>
<protein>
    <recommendedName>
        <fullName evidence="3">Carboxylic ester hydrolase</fullName>
        <ecNumber evidence="3">3.1.1.-</ecNumber>
    </recommendedName>
</protein>
<evidence type="ECO:0000259" key="4">
    <source>
        <dbReference type="Pfam" id="PF00135"/>
    </source>
</evidence>
<sequence length="300" mass="31791">MELFYWFVLSAFLASRKVDCAPSGPTINLGYVSLIGNATSPTGTLNGSVDFFGGIPYAQAPVGQLRFRAPQPLNETPRVNPPTLDARNWGAPCIQQNPAVIGVGSEDCLLVNVWKPSNAKEGDKLPVIVYIYGGGFYYGNPQGFPMYDWVAQSQEVIAVSMGYRLNMFGFLTSPAMDPQDLNAGLLDQRAAIEWINRHISKFGGDPNTITISGESAGGASTVMQIVAFGGAKPVPFTKAISQSIGYGPTPTTAQSAVAFTNATIAAGCPTTGTAALECLRSASLGTLPFSFHDDETYDAI</sequence>